<proteinExistence type="predicted"/>
<dbReference type="InterPro" id="IPR005298">
    <property type="entry name" value="MAP_dom"/>
</dbReference>
<name>A0A0E1X8Z7_STAAU</name>
<dbReference type="EMBL" id="ACJA02000002">
    <property type="protein sequence ID" value="EFH95849.1"/>
    <property type="molecule type" value="Genomic_DNA"/>
</dbReference>
<reference evidence="6" key="1">
    <citation type="submission" date="2010-05" db="EMBL/GenBank/DDBJ databases">
        <authorList>
            <person name="Muzny D."/>
            <person name="Qin X."/>
            <person name="Buhay C."/>
            <person name="Dugan-Rocha S."/>
            <person name="Ding Y."/>
            <person name="Chen G."/>
            <person name="Hawes A."/>
            <person name="Holder M."/>
            <person name="Jhangiani S."/>
            <person name="Johnson A."/>
            <person name="Khan Z."/>
            <person name="Li Z."/>
            <person name="Liu W."/>
            <person name="Liu X."/>
            <person name="Perez L."/>
            <person name="Shen H."/>
            <person name="Wang Q."/>
            <person name="Watt J."/>
            <person name="Xi L."/>
            <person name="Xin Y."/>
            <person name="Zhou J."/>
            <person name="Deng J."/>
            <person name="Jiang H."/>
            <person name="Liu Y."/>
            <person name="Qu J."/>
            <person name="Song X.-Z."/>
            <person name="Zhang L."/>
            <person name="Villasana D."/>
            <person name="Johnson A."/>
            <person name="Liu J."/>
            <person name="Liyanage D."/>
            <person name="Lorensuhewa L."/>
            <person name="Robinson T."/>
            <person name="Song A."/>
            <person name="Song B.-B."/>
            <person name="Dinh H."/>
            <person name="Thornton R."/>
            <person name="Coyle M."/>
            <person name="Francisco L."/>
            <person name="Jackson L."/>
            <person name="Javaid M."/>
            <person name="Korchina V."/>
            <person name="Kovar C."/>
            <person name="Mata R."/>
            <person name="Mathew T."/>
            <person name="Ngo R."/>
            <person name="Nguyen L."/>
            <person name="Nguyen N."/>
            <person name="Okwuonu G."/>
            <person name="Ongeri F."/>
            <person name="Pham C."/>
            <person name="Simmons D."/>
            <person name="Wilczek-Boney K."/>
            <person name="Hale W."/>
            <person name="Jakkamsetti A."/>
            <person name="Pham P."/>
            <person name="Ruth R."/>
            <person name="San Lucas F."/>
            <person name="Warren J."/>
            <person name="Zhang J."/>
            <person name="Zhao Z."/>
            <person name="Zhou C."/>
            <person name="Zhu D."/>
            <person name="Lee S."/>
            <person name="Bess C."/>
            <person name="Blankenburg K."/>
            <person name="Forbes L."/>
            <person name="Fu Q."/>
            <person name="Gubbala S."/>
            <person name="Hirani K."/>
            <person name="Jayaseelan J.C."/>
            <person name="Lara F."/>
            <person name="Munidasa M."/>
            <person name="Palculict T."/>
            <person name="Patil S."/>
            <person name="Pu L.-L."/>
            <person name="Saada N."/>
            <person name="Tang L."/>
            <person name="Weissenberger G."/>
            <person name="Zhu Y."/>
            <person name="Hemphill L."/>
            <person name="Shang Y."/>
            <person name="Youmans B."/>
            <person name="Ayvaz T."/>
            <person name="Ross M."/>
            <person name="Santibanez J."/>
            <person name="Aqrawi P."/>
            <person name="Gross S."/>
            <person name="Joshi V."/>
            <person name="Fowler G."/>
            <person name="Nazareth L."/>
            <person name="Reid J."/>
            <person name="Worley K."/>
            <person name="Petrosino J."/>
            <person name="Highlander S."/>
            <person name="Gibbs R."/>
        </authorList>
    </citation>
    <scope>NUCLEOTIDE SEQUENCE [LARGE SCALE GENOMIC DNA]</scope>
    <source>
        <strain evidence="6">MN8</strain>
    </source>
</reference>
<feature type="domain" description="MAP" evidence="5">
    <location>
        <begin position="475"/>
        <end position="584"/>
    </location>
</feature>
<dbReference type="Proteomes" id="UP000003455">
    <property type="component" value="Chromosome"/>
</dbReference>
<dbReference type="HOGENOM" id="CLU_351921_0_0_9"/>
<protein>
    <submittedName>
        <fullName evidence="6">Protein map</fullName>
    </submittedName>
</protein>
<feature type="domain" description="MAP" evidence="5">
    <location>
        <begin position="265"/>
        <end position="374"/>
    </location>
</feature>
<feature type="domain" description="MAP" evidence="5">
    <location>
        <begin position="45"/>
        <end position="154"/>
    </location>
</feature>
<accession>A0A0E1X8Z7</accession>
<feature type="repeat" description="MAP" evidence="3">
    <location>
        <begin position="475"/>
        <end position="584"/>
    </location>
</feature>
<feature type="repeat" description="MAP" evidence="3">
    <location>
        <begin position="155"/>
        <end position="264"/>
    </location>
</feature>
<keyword evidence="1 4" id="KW-0732">Signal</keyword>
<feature type="domain" description="MAP" evidence="5">
    <location>
        <begin position="155"/>
        <end position="264"/>
    </location>
</feature>
<dbReference type="PROSITE" id="PS51223">
    <property type="entry name" value="MAP"/>
    <property type="match status" value="6"/>
</dbReference>
<feature type="domain" description="MAP" evidence="5">
    <location>
        <begin position="588"/>
        <end position="689"/>
    </location>
</feature>
<gene>
    <name evidence="6" type="primary">map</name>
    <name evidence="6" type="ORF">HMPREF0769_11232</name>
</gene>
<dbReference type="RefSeq" id="WP_000669728.1">
    <property type="nucleotide sequence ID" value="NZ_CM000952.1"/>
</dbReference>
<evidence type="ECO:0000256" key="1">
    <source>
        <dbReference type="ARBA" id="ARBA00022729"/>
    </source>
</evidence>
<feature type="repeat" description="MAP" evidence="3">
    <location>
        <begin position="588"/>
        <end position="689"/>
    </location>
</feature>
<evidence type="ECO:0000256" key="2">
    <source>
        <dbReference type="ARBA" id="ARBA00022737"/>
    </source>
</evidence>
<sequence length="689" mass="76832">MKFKSLITTTLALGVLASTGANFNTNEASAAAKQIDKSSSSLHHGYSKIQIPYTITVNGTSQNILSSLTFNKNQQISYKDIENKVKSVLYFNRGISDIDLRLSKQAKYTVHFKNGTKRVVDLKAGIHTADLINTSDIKAISVNVDTKKQVKDKEAKANVQVPYTITVNGTSQNILSNLTFKKNQQISYKDLENNVKSVLKSNRGITDVDLRLSKQAKFTVNFKNGTKKVIDLKAGIYTANLINTGDIKNININVETKKQAKDKEAKANNQVPYSINLNGTTTNIQSNLAFSNKPWTNYKNLTAKVKSVLKSDRGVSERDLKHAKKAYYTVYFKNGGKRVIHLNSNIYTANLVHAKDIKKIEVTVKTGSKANAERYVPYTIAVNGTSTPNLSDLKFKGDSRVSYSDITKKVKSVLKYDRGIGERELKYAKKATYTVHFKNGTKKVINLNSKISQLNLLFVKDIKKIDVDVKTGSKAKADSYVPYTIAVNGTSTPIASKLKLSNKQLIGYQDLNKKVKSVLKHDRGINDIELKFAKQAKYTVHFKNGKTQVVDLKSDIFTRNLFSVKDIKKIDIDVKQHTKSNKALNKVANIATKVKFPVTINGFSNVVSNEFAFLHPHKITTNDLNAKLRLALASDQGITKHDIGLSERTVYKVYFKDGSSKFVDLKAAKQDSKVFKATDIKKVDIEIKF</sequence>
<feature type="chain" id="PRO_5038828113" evidence="4">
    <location>
        <begin position="24"/>
        <end position="689"/>
    </location>
</feature>
<feature type="repeat" description="MAP" evidence="3">
    <location>
        <begin position="45"/>
        <end position="154"/>
    </location>
</feature>
<dbReference type="Pfam" id="PF03642">
    <property type="entry name" value="MAP"/>
    <property type="match status" value="6"/>
</dbReference>
<organism evidence="6">
    <name type="scientific">Staphylococcus aureus subsp. aureus MN8</name>
    <dbReference type="NCBI Taxonomy" id="548470"/>
    <lineage>
        <taxon>Bacteria</taxon>
        <taxon>Bacillati</taxon>
        <taxon>Bacillota</taxon>
        <taxon>Bacilli</taxon>
        <taxon>Bacillales</taxon>
        <taxon>Staphylococcaceae</taxon>
        <taxon>Staphylococcus</taxon>
    </lineage>
</organism>
<feature type="repeat" description="MAP" evidence="3">
    <location>
        <begin position="265"/>
        <end position="374"/>
    </location>
</feature>
<feature type="repeat" description="MAP" evidence="3">
    <location>
        <begin position="375"/>
        <end position="474"/>
    </location>
</feature>
<dbReference type="AlphaFoldDB" id="A0A0E1X8Z7"/>
<evidence type="ECO:0000256" key="4">
    <source>
        <dbReference type="SAM" id="SignalP"/>
    </source>
</evidence>
<feature type="domain" description="MAP" evidence="5">
    <location>
        <begin position="375"/>
        <end position="474"/>
    </location>
</feature>
<feature type="signal peptide" evidence="4">
    <location>
        <begin position="1"/>
        <end position="23"/>
    </location>
</feature>
<evidence type="ECO:0000256" key="3">
    <source>
        <dbReference type="PROSITE-ProRule" id="PRU00567"/>
    </source>
</evidence>
<dbReference type="Gene3D" id="3.10.20.120">
    <property type="match status" value="6"/>
</dbReference>
<keyword evidence="2" id="KW-0677">Repeat</keyword>
<evidence type="ECO:0000259" key="5">
    <source>
        <dbReference type="PROSITE" id="PS51223"/>
    </source>
</evidence>
<evidence type="ECO:0000313" key="6">
    <source>
        <dbReference type="EMBL" id="EFH95849.1"/>
    </source>
</evidence>
<comment type="caution">
    <text evidence="6">The sequence shown here is derived from an EMBL/GenBank/DDBJ whole genome shotgun (WGS) entry which is preliminary data.</text>
</comment>